<accession>A0ABD2PWI9</accession>
<keyword evidence="2" id="KW-0677">Repeat</keyword>
<protein>
    <recommendedName>
        <fullName evidence="4">BACK domain-containing protein</fullName>
    </recommendedName>
</protein>
<evidence type="ECO:0000259" key="4">
    <source>
        <dbReference type="SMART" id="SM00875"/>
    </source>
</evidence>
<dbReference type="Proteomes" id="UP001626550">
    <property type="component" value="Unassembled WGS sequence"/>
</dbReference>
<comment type="caution">
    <text evidence="5">The sequence shown here is derived from an EMBL/GenBank/DDBJ whole genome shotgun (WGS) entry which is preliminary data.</text>
</comment>
<reference evidence="5 6" key="1">
    <citation type="submission" date="2024-11" db="EMBL/GenBank/DDBJ databases">
        <title>Adaptive evolution of stress response genes in parasites aligns with host niche diversity.</title>
        <authorList>
            <person name="Hahn C."/>
            <person name="Resl P."/>
        </authorList>
    </citation>
    <scope>NUCLEOTIDE SEQUENCE [LARGE SCALE GENOMIC DNA]</scope>
    <source>
        <strain evidence="5">EGGRZ-B1_66</strain>
        <tissue evidence="5">Body</tissue>
    </source>
</reference>
<dbReference type="Pfam" id="PF07707">
    <property type="entry name" value="BACK"/>
    <property type="match status" value="1"/>
</dbReference>
<evidence type="ECO:0000256" key="2">
    <source>
        <dbReference type="ARBA" id="ARBA00022737"/>
    </source>
</evidence>
<sequence length="199" mass="23392">MQDLVIDLMQFVQVDLSPSNCVEYYLFAQSYKHYGSEDLLQSLSNFMIDNFSSIYVEDFRLLPFDAMLMLVSSDHLCVDEEMQVYRTVRLYMELNPNKEKREILLAQVRLQLLSEEDRKKIGKDSDLMQQEGGTMRTTRANWGEKKQWVSVNEQIQVSVQIKIVLHEQNVKRKIKALEQQLEELNGLQMESSEGRKEML</sequence>
<dbReference type="PANTHER" id="PTHR45632">
    <property type="entry name" value="LD33804P"/>
    <property type="match status" value="1"/>
</dbReference>
<keyword evidence="3" id="KW-0175">Coiled coil</keyword>
<feature type="coiled-coil region" evidence="3">
    <location>
        <begin position="167"/>
        <end position="197"/>
    </location>
</feature>
<proteinExistence type="predicted"/>
<feature type="non-terminal residue" evidence="5">
    <location>
        <position position="199"/>
    </location>
</feature>
<evidence type="ECO:0000256" key="3">
    <source>
        <dbReference type="SAM" id="Coils"/>
    </source>
</evidence>
<dbReference type="EMBL" id="JBJKFK010003167">
    <property type="protein sequence ID" value="KAL3310191.1"/>
    <property type="molecule type" value="Genomic_DNA"/>
</dbReference>
<keyword evidence="1" id="KW-0880">Kelch repeat</keyword>
<organism evidence="5 6">
    <name type="scientific">Cichlidogyrus casuarinus</name>
    <dbReference type="NCBI Taxonomy" id="1844966"/>
    <lineage>
        <taxon>Eukaryota</taxon>
        <taxon>Metazoa</taxon>
        <taxon>Spiralia</taxon>
        <taxon>Lophotrochozoa</taxon>
        <taxon>Platyhelminthes</taxon>
        <taxon>Monogenea</taxon>
        <taxon>Monopisthocotylea</taxon>
        <taxon>Dactylogyridea</taxon>
        <taxon>Ancyrocephalidae</taxon>
        <taxon>Cichlidogyrus</taxon>
    </lineage>
</organism>
<dbReference type="PANTHER" id="PTHR45632:SF3">
    <property type="entry name" value="KELCH-LIKE PROTEIN 32"/>
    <property type="match status" value="1"/>
</dbReference>
<evidence type="ECO:0000256" key="1">
    <source>
        <dbReference type="ARBA" id="ARBA00022441"/>
    </source>
</evidence>
<feature type="domain" description="BACK" evidence="4">
    <location>
        <begin position="21"/>
        <end position="122"/>
    </location>
</feature>
<evidence type="ECO:0000313" key="5">
    <source>
        <dbReference type="EMBL" id="KAL3310191.1"/>
    </source>
</evidence>
<dbReference type="AlphaFoldDB" id="A0ABD2PWI9"/>
<evidence type="ECO:0000313" key="6">
    <source>
        <dbReference type="Proteomes" id="UP001626550"/>
    </source>
</evidence>
<name>A0ABD2PWI9_9PLAT</name>
<dbReference type="SMART" id="SM00875">
    <property type="entry name" value="BACK"/>
    <property type="match status" value="1"/>
</dbReference>
<keyword evidence="6" id="KW-1185">Reference proteome</keyword>
<dbReference type="Gene3D" id="1.25.40.420">
    <property type="match status" value="1"/>
</dbReference>
<dbReference type="InterPro" id="IPR011705">
    <property type="entry name" value="BACK"/>
</dbReference>
<gene>
    <name evidence="5" type="ORF">Ciccas_011247</name>
</gene>